<protein>
    <submittedName>
        <fullName evidence="1">TIGR03089 family protein</fullName>
    </submittedName>
</protein>
<organism evidence="1 2">
    <name type="scientific">Gordonia liuliyuniae</name>
    <dbReference type="NCBI Taxonomy" id="2911517"/>
    <lineage>
        <taxon>Bacteria</taxon>
        <taxon>Bacillati</taxon>
        <taxon>Actinomycetota</taxon>
        <taxon>Actinomycetes</taxon>
        <taxon>Mycobacteriales</taxon>
        <taxon>Gordoniaceae</taxon>
        <taxon>Gordonia</taxon>
    </lineage>
</organism>
<reference evidence="1 2" key="1">
    <citation type="submission" date="2022-01" db="EMBL/GenBank/DDBJ databases">
        <authorList>
            <person name="Huang Y."/>
        </authorList>
    </citation>
    <scope>NUCLEOTIDE SEQUENCE [LARGE SCALE GENOMIC DNA]</scope>
    <source>
        <strain evidence="1 2">HY366</strain>
    </source>
</reference>
<dbReference type="Proteomes" id="UP001200110">
    <property type="component" value="Unassembled WGS sequence"/>
</dbReference>
<accession>A0ABS9IXH8</accession>
<gene>
    <name evidence="1" type="ORF">L5G33_17605</name>
</gene>
<dbReference type="EMBL" id="JAKKOR010000013">
    <property type="protein sequence ID" value="MCF8590273.1"/>
    <property type="molecule type" value="Genomic_DNA"/>
</dbReference>
<comment type="caution">
    <text evidence="1">The sequence shown here is derived from an EMBL/GenBank/DDBJ whole genome shotgun (WGS) entry which is preliminary data.</text>
</comment>
<evidence type="ECO:0000313" key="2">
    <source>
        <dbReference type="Proteomes" id="UP001200110"/>
    </source>
</evidence>
<keyword evidence="2" id="KW-1185">Reference proteome</keyword>
<dbReference type="RefSeq" id="WP_236999470.1">
    <property type="nucleotide sequence ID" value="NZ_JAKKOR010000013.1"/>
</dbReference>
<evidence type="ECO:0000313" key="1">
    <source>
        <dbReference type="EMBL" id="MCF8590273.1"/>
    </source>
</evidence>
<proteinExistence type="predicted"/>
<dbReference type="InterPro" id="IPR042099">
    <property type="entry name" value="ANL_N_sf"/>
</dbReference>
<dbReference type="InterPro" id="IPR017523">
    <property type="entry name" value="Rv3268"/>
</dbReference>
<dbReference type="SUPFAM" id="SSF56801">
    <property type="entry name" value="Acetyl-CoA synthetase-like"/>
    <property type="match status" value="1"/>
</dbReference>
<sequence>MTDTLTALVLGRVADHARPLFTFYDEGTGERTELSAATLGNWAAKIANYLRDEIGLVPGDEVRVDLPEHWQSAAVLLGAWWAGAHVLVDDADGDARVVFTSRDRLDAHDADEIVVVPLDPFAMGSRELPIGVNDFGESVRAHGDQYRPSGTGRLALNDLSTETLAATESTARQGDRIVSTLPWNTAETIAANVVAPLLHGASLVWVRGADAERVAAIAAMEKATAVHSGE</sequence>
<dbReference type="Gene3D" id="3.40.50.12780">
    <property type="entry name" value="N-terminal domain of ligase-like"/>
    <property type="match status" value="1"/>
</dbReference>
<dbReference type="NCBIfam" id="TIGR03089">
    <property type="entry name" value="TIGR03089 family protein"/>
    <property type="match status" value="1"/>
</dbReference>
<name>A0ABS9IXH8_9ACTN</name>